<protein>
    <submittedName>
        <fullName evidence="2">Uncharacterized protein</fullName>
    </submittedName>
</protein>
<feature type="transmembrane region" description="Helical" evidence="1">
    <location>
        <begin position="48"/>
        <end position="67"/>
    </location>
</feature>
<dbReference type="EMBL" id="JAUKTR010000001">
    <property type="protein sequence ID" value="MDO1558551.1"/>
    <property type="molecule type" value="Genomic_DNA"/>
</dbReference>
<dbReference type="RefSeq" id="WP_302108960.1">
    <property type="nucleotide sequence ID" value="NZ_JAUKTR010000001.1"/>
</dbReference>
<name>A0ABT8SIZ1_9CAUL</name>
<comment type="caution">
    <text evidence="2">The sequence shown here is derived from an EMBL/GenBank/DDBJ whole genome shotgun (WGS) entry which is preliminary data.</text>
</comment>
<feature type="transmembrane region" description="Helical" evidence="1">
    <location>
        <begin position="12"/>
        <end position="36"/>
    </location>
</feature>
<keyword evidence="1" id="KW-1133">Transmembrane helix</keyword>
<keyword evidence="1" id="KW-0472">Membrane</keyword>
<organism evidence="2 3">
    <name type="scientific">Peiella sedimenti</name>
    <dbReference type="NCBI Taxonomy" id="3061083"/>
    <lineage>
        <taxon>Bacteria</taxon>
        <taxon>Pseudomonadati</taxon>
        <taxon>Pseudomonadota</taxon>
        <taxon>Alphaproteobacteria</taxon>
        <taxon>Caulobacterales</taxon>
        <taxon>Caulobacteraceae</taxon>
        <taxon>Peiella</taxon>
    </lineage>
</organism>
<reference evidence="2" key="1">
    <citation type="submission" date="2023-07" db="EMBL/GenBank/DDBJ databases">
        <title>Brevundimonas soil sp. nov., isolated from the soil of chemical plant.</title>
        <authorList>
            <person name="Wu N."/>
        </authorList>
    </citation>
    <scope>NUCLEOTIDE SEQUENCE</scope>
    <source>
        <strain evidence="2">XZ-24</strain>
    </source>
</reference>
<keyword evidence="3" id="KW-1185">Reference proteome</keyword>
<accession>A0ABT8SIZ1</accession>
<proteinExistence type="predicted"/>
<dbReference type="Proteomes" id="UP001169063">
    <property type="component" value="Unassembled WGS sequence"/>
</dbReference>
<gene>
    <name evidence="2" type="ORF">Q0812_03805</name>
</gene>
<sequence length="109" mass="12025">MTATSNGRSREYRLAVITYVLFSLTALFVAAVSFNFGQDLRVPPATRILIWSTTFGLMCGVTAFEFWRSGLKRESLLLAGLAAVTLLALHYGSDPLLRSLGLLVEVRRT</sequence>
<feature type="transmembrane region" description="Helical" evidence="1">
    <location>
        <begin position="76"/>
        <end position="93"/>
    </location>
</feature>
<evidence type="ECO:0000256" key="1">
    <source>
        <dbReference type="SAM" id="Phobius"/>
    </source>
</evidence>
<evidence type="ECO:0000313" key="3">
    <source>
        <dbReference type="Proteomes" id="UP001169063"/>
    </source>
</evidence>
<keyword evidence="1" id="KW-0812">Transmembrane</keyword>
<evidence type="ECO:0000313" key="2">
    <source>
        <dbReference type="EMBL" id="MDO1558551.1"/>
    </source>
</evidence>